<organism evidence="7 8">
    <name type="scientific">Cytospora chrysosperma</name>
    <name type="common">Cytospora canker fungus</name>
    <name type="synonym">Sphaeria chrysosperma</name>
    <dbReference type="NCBI Taxonomy" id="252740"/>
    <lineage>
        <taxon>Eukaryota</taxon>
        <taxon>Fungi</taxon>
        <taxon>Dikarya</taxon>
        <taxon>Ascomycota</taxon>
        <taxon>Pezizomycotina</taxon>
        <taxon>Sordariomycetes</taxon>
        <taxon>Sordariomycetidae</taxon>
        <taxon>Diaporthales</taxon>
        <taxon>Cytosporaceae</taxon>
        <taxon>Cytospora</taxon>
    </lineage>
</organism>
<dbReference type="STRING" id="252740.A0A423W0Z5"/>
<sequence length="351" mass="39866">MPLLYATVPSWFTISIFGAQYHGNTISELQAKRVQSFDLLLTAGATYVDKTIHDDSERGLGCSRVWISYWKSPAEFKHWFSTPEATGFWDALPDDAGFWRETLNIPSTRFINEVTQDIPSGVGNVSTKPLAPLTEKSGYWGAYRDRLEEATAEEPLKTSLTNTPKPRQPDGSIRRGRLQMTKFPDNLCYVIEGQDHSPMKEKETKVWSALFDALTKRWVTNVLRTTPEEGLLFGRLCHVPESGKTKVEPTTIAADSDIFPELSFNRKIQVLYFTELRWMERIGRRDKVHVELRSKFMEEYGPSGDMSHGDLLLWVELGIIKAKDIEAEYVGCYDSTGFLAYDRDPGFAVEG</sequence>
<dbReference type="InterPro" id="IPR025702">
    <property type="entry name" value="OXD"/>
</dbReference>
<dbReference type="EMBL" id="LJZO01000018">
    <property type="protein sequence ID" value="ROV97019.1"/>
    <property type="molecule type" value="Genomic_DNA"/>
</dbReference>
<dbReference type="GO" id="GO:0046872">
    <property type="term" value="F:metal ion binding"/>
    <property type="evidence" value="ECO:0007669"/>
    <property type="project" value="UniProtKB-KW"/>
</dbReference>
<evidence type="ECO:0000256" key="2">
    <source>
        <dbReference type="ARBA" id="ARBA00022617"/>
    </source>
</evidence>
<comment type="caution">
    <text evidence="7">The sequence shown here is derived from an EMBL/GenBank/DDBJ whole genome shotgun (WGS) entry which is preliminary data.</text>
</comment>
<evidence type="ECO:0000313" key="7">
    <source>
        <dbReference type="EMBL" id="ROV97019.1"/>
    </source>
</evidence>
<gene>
    <name evidence="7" type="ORF">VSDG_04044</name>
</gene>
<dbReference type="Pfam" id="PF13816">
    <property type="entry name" value="Dehydratase_hem"/>
    <property type="match status" value="1"/>
</dbReference>
<feature type="region of interest" description="Disordered" evidence="6">
    <location>
        <begin position="152"/>
        <end position="175"/>
    </location>
</feature>
<dbReference type="Proteomes" id="UP000284375">
    <property type="component" value="Unassembled WGS sequence"/>
</dbReference>
<dbReference type="AlphaFoldDB" id="A0A423W0Z5"/>
<accession>A0A423W0Z5</accession>
<evidence type="ECO:0000256" key="6">
    <source>
        <dbReference type="SAM" id="MobiDB-lite"/>
    </source>
</evidence>
<evidence type="ECO:0000256" key="4">
    <source>
        <dbReference type="ARBA" id="ARBA00023004"/>
    </source>
</evidence>
<keyword evidence="8" id="KW-1185">Reference proteome</keyword>
<evidence type="ECO:0000256" key="5">
    <source>
        <dbReference type="ARBA" id="ARBA00023239"/>
    </source>
</evidence>
<protein>
    <recommendedName>
        <fullName evidence="9">Phenylacetaldoxime dehydratase</fullName>
    </recommendedName>
</protein>
<keyword evidence="3" id="KW-0479">Metal-binding</keyword>
<keyword evidence="5" id="KW-0456">Lyase</keyword>
<comment type="cofactor">
    <cofactor evidence="1">
        <name>heme b</name>
        <dbReference type="ChEBI" id="CHEBI:60344"/>
    </cofactor>
</comment>
<proteinExistence type="predicted"/>
<reference evidence="7 8" key="1">
    <citation type="submission" date="2015-09" db="EMBL/GenBank/DDBJ databases">
        <title>Host preference determinants of Valsa canker pathogens revealed by comparative genomics.</title>
        <authorList>
            <person name="Yin Z."/>
            <person name="Huang L."/>
        </authorList>
    </citation>
    <scope>NUCLEOTIDE SEQUENCE [LARGE SCALE GENOMIC DNA]</scope>
    <source>
        <strain evidence="7 8">YSFL</strain>
    </source>
</reference>
<dbReference type="OrthoDB" id="3465714at2759"/>
<evidence type="ECO:0000256" key="3">
    <source>
        <dbReference type="ARBA" id="ARBA00022723"/>
    </source>
</evidence>
<keyword evidence="4" id="KW-0408">Iron</keyword>
<evidence type="ECO:0000256" key="1">
    <source>
        <dbReference type="ARBA" id="ARBA00001970"/>
    </source>
</evidence>
<evidence type="ECO:0008006" key="9">
    <source>
        <dbReference type="Google" id="ProtNLM"/>
    </source>
</evidence>
<evidence type="ECO:0000313" key="8">
    <source>
        <dbReference type="Proteomes" id="UP000284375"/>
    </source>
</evidence>
<name>A0A423W0Z5_CYTCH</name>
<keyword evidence="2" id="KW-0349">Heme</keyword>
<dbReference type="GO" id="GO:0016829">
    <property type="term" value="F:lyase activity"/>
    <property type="evidence" value="ECO:0007669"/>
    <property type="project" value="UniProtKB-KW"/>
</dbReference>